<organism evidence="2 3">
    <name type="scientific">Pardalotus punctatus</name>
    <name type="common">spotted pardalote</name>
    <dbReference type="NCBI Taxonomy" id="254575"/>
    <lineage>
        <taxon>Eukaryota</taxon>
        <taxon>Metazoa</taxon>
        <taxon>Chordata</taxon>
        <taxon>Craniata</taxon>
        <taxon>Vertebrata</taxon>
        <taxon>Euteleostomi</taxon>
        <taxon>Archelosauria</taxon>
        <taxon>Archosauria</taxon>
        <taxon>Dinosauria</taxon>
        <taxon>Saurischia</taxon>
        <taxon>Theropoda</taxon>
        <taxon>Coelurosauria</taxon>
        <taxon>Aves</taxon>
        <taxon>Neognathae</taxon>
        <taxon>Neoaves</taxon>
        <taxon>Telluraves</taxon>
        <taxon>Australaves</taxon>
        <taxon>Passeriformes</taxon>
        <taxon>Meliphagoidea</taxon>
        <taxon>Pardalotidae</taxon>
        <taxon>Pardalotus</taxon>
    </lineage>
</organism>
<dbReference type="InterPro" id="IPR018154">
    <property type="entry name" value="TLV/ENV_coat_polyprotein"/>
</dbReference>
<name>A0A7L3IXN6_9PASS</name>
<protein>
    <submittedName>
        <fullName evidence="2">ENV1 protein</fullName>
    </submittedName>
</protein>
<feature type="non-terminal residue" evidence="2">
    <location>
        <position position="92"/>
    </location>
</feature>
<dbReference type="Proteomes" id="UP000570592">
    <property type="component" value="Unassembled WGS sequence"/>
</dbReference>
<feature type="non-terminal residue" evidence="2">
    <location>
        <position position="1"/>
    </location>
</feature>
<gene>
    <name evidence="2" type="primary">Env1_5</name>
    <name evidence="2" type="ORF">PARPUN_R14867</name>
</gene>
<accession>A0A7L3IXN6</accession>
<evidence type="ECO:0000256" key="1">
    <source>
        <dbReference type="SAM" id="Phobius"/>
    </source>
</evidence>
<evidence type="ECO:0000313" key="2">
    <source>
        <dbReference type="EMBL" id="NXU21476.1"/>
    </source>
</evidence>
<dbReference type="Pfam" id="PF00429">
    <property type="entry name" value="TLV_coat"/>
    <property type="match status" value="1"/>
</dbReference>
<dbReference type="EMBL" id="VZTX01042365">
    <property type="protein sequence ID" value="NXU21476.1"/>
    <property type="molecule type" value="Genomic_DNA"/>
</dbReference>
<dbReference type="PANTHER" id="PTHR10424">
    <property type="entry name" value="VIRAL ENVELOPE PROTEIN"/>
    <property type="match status" value="1"/>
</dbReference>
<feature type="transmembrane region" description="Helical" evidence="1">
    <location>
        <begin position="19"/>
        <end position="45"/>
    </location>
</feature>
<comment type="caution">
    <text evidence="2">The sequence shown here is derived from an EMBL/GenBank/DDBJ whole genome shotgun (WGS) entry which is preliminary data.</text>
</comment>
<reference evidence="2 3" key="1">
    <citation type="submission" date="2019-09" db="EMBL/GenBank/DDBJ databases">
        <title>Bird 10,000 Genomes (B10K) Project - Family phase.</title>
        <authorList>
            <person name="Zhang G."/>
        </authorList>
    </citation>
    <scope>NUCLEOTIDE SEQUENCE [LARGE SCALE GENOMIC DNA]</scope>
    <source>
        <strain evidence="2">B10K-DU-029-51</strain>
    </source>
</reference>
<evidence type="ECO:0000313" key="3">
    <source>
        <dbReference type="Proteomes" id="UP000570592"/>
    </source>
</evidence>
<keyword evidence="1" id="KW-0472">Membrane</keyword>
<keyword evidence="1" id="KW-0812">Transmembrane</keyword>
<dbReference type="PANTHER" id="PTHR10424:SF82">
    <property type="entry name" value="ENVELOPE GLYCOPROTEIN-RELATED"/>
    <property type="match status" value="1"/>
</dbReference>
<proteinExistence type="predicted"/>
<keyword evidence="3" id="KW-1185">Reference proteome</keyword>
<keyword evidence="1" id="KW-1133">Transmembrane helix</keyword>
<sequence length="92" mass="10941">QEREATQAWYKNWFQSFPWLTTLLSTIAGPLIMLILALTFGPCIFNRLITLVKNRLEAAHLMIIKAEYREGELKEDELEWSRLELKRFNEQN</sequence>
<dbReference type="AlphaFoldDB" id="A0A7L3IXN6"/>